<proteinExistence type="predicted"/>
<evidence type="ECO:0000313" key="1">
    <source>
        <dbReference type="EMBL" id="CRK89636.1"/>
    </source>
</evidence>
<evidence type="ECO:0000313" key="2">
    <source>
        <dbReference type="Proteomes" id="UP000183832"/>
    </source>
</evidence>
<accession>A0A1J1HQI1</accession>
<name>A0A1J1HQI1_9DIPT</name>
<protein>
    <submittedName>
        <fullName evidence="1">CLUMA_CG003529, isoform A</fullName>
    </submittedName>
</protein>
<dbReference type="AlphaFoldDB" id="A0A1J1HQI1"/>
<sequence>MLNSYKLLTLIVLRCWKAFDFNLS</sequence>
<dbReference type="Proteomes" id="UP000183832">
    <property type="component" value="Unassembled WGS sequence"/>
</dbReference>
<dbReference type="EMBL" id="CVRI01000014">
    <property type="protein sequence ID" value="CRK89636.1"/>
    <property type="molecule type" value="Genomic_DNA"/>
</dbReference>
<organism evidence="1 2">
    <name type="scientific">Clunio marinus</name>
    <dbReference type="NCBI Taxonomy" id="568069"/>
    <lineage>
        <taxon>Eukaryota</taxon>
        <taxon>Metazoa</taxon>
        <taxon>Ecdysozoa</taxon>
        <taxon>Arthropoda</taxon>
        <taxon>Hexapoda</taxon>
        <taxon>Insecta</taxon>
        <taxon>Pterygota</taxon>
        <taxon>Neoptera</taxon>
        <taxon>Endopterygota</taxon>
        <taxon>Diptera</taxon>
        <taxon>Nematocera</taxon>
        <taxon>Chironomoidea</taxon>
        <taxon>Chironomidae</taxon>
        <taxon>Clunio</taxon>
    </lineage>
</organism>
<keyword evidence="2" id="KW-1185">Reference proteome</keyword>
<reference evidence="1 2" key="1">
    <citation type="submission" date="2015-04" db="EMBL/GenBank/DDBJ databases">
        <authorList>
            <person name="Syromyatnikov M.Y."/>
            <person name="Popov V.N."/>
        </authorList>
    </citation>
    <scope>NUCLEOTIDE SEQUENCE [LARGE SCALE GENOMIC DNA]</scope>
</reference>
<gene>
    <name evidence="1" type="ORF">CLUMA_CG003529</name>
</gene>